<accession>A0A2H6KJ59</accession>
<sequence length="1697" mass="192200">MSFLHGVLETVKDDESVKKYDVNVSNKISTLPEKLATTEVSEALQAWSGELEERTDKTQNTFKELRDINIGSIESSLHFLNQCSPENVVTMLENCILDSVKLDNAFVVAEEAYKNLDPKLKDKLKDAVNNIKLQVREFAAAARNDELKGLLEEGERQLGTLETALREECKREINVYKDYLENQFKTQIKERITEINGALKTHISTLLSWIDKANPFVRECLEVVEEILNDLNGNVKNSRNYPKEIRDHARKLKDDAKALYETMQATHRYITYQIETALGAVKYELTDCVKADFAKLRDAIKGTVGMYVSQLGEKVKSQLTTLTKKIADDDAADDDMKQYEGLLDEVENGVGMYAQQFTEGNFERKVGEWIKDILKNYPVKGYIDAYVDTKNGRMNGKTPEMLRDAVEHHIKNELRSEIGAGNINTTAKIQGNVEAVIRGIEAFVAKLEGRFQSPGIGALASSVVTAIVSTTHPNVFNGFPVDTEKYLQPAVQLNLHQLLGVTRQTAKELSSFALKKWSGDNTLASNVTQAIDKVKALAQDLADKLKPDQASGPSTNLGAELQQEVEKQVGDTYGQNGQEVSTNRNGFTTSYDGKDGTVKVTGFLDKAKGSDGLERIKNVHGVNGAITVKTIRDLYVELIRNFDNLIDVIKYKVGETDTKESCLKYKLDRVKCLINNNTDDEQVYGQVGLTKIYTDLSIQRGNLEQLITTAENFITDIIQAEAARTISRLQQFVTEKITKVKKHLQVTAKEEYHYKINKLFTSMKQQVSSNILTIEQTIRQDLNSGVKGLLRKVMDKERKDKVAENMLLKLNEHQNKNANEKFTTLSKNLREYLKPIVNHVENEAMTAVAGKATHPNDESDNVRKTREKLDDLIDHLGREKDRKSYNYDYQFSEKLENLKSQVTSLSPSNFHGFHNPLLLDALKAGMTKFTEQLRHAYVNAYSGKTVTWEETKKPGDTSSETVLSTEGRNCAKVCLTILERVFHDLNDLRKKCIPNTGQWKDDTVFLYDAANTADNLLGAWLNGRGYRVSKKKQDGQLNRKKTGGDIHGLLVSMIHHNRVFRDDDANYDNDGSLRTVHYYLDTYYYVTHLEYHPSPRAPCNIYQMLQWLLGLYYNPICKKLEAHIKTLFDKPNGKNDTRDYKEIPAKELKLSATTTFSAENVTHNLAYVSDLAEKALVAIMGHGHADGVYACDFYTNNANLLYPSNPASCLDMLTDISLRVYHQLEFLFTQCQRTSDTNSWRDCWYGRHIGGSSWTCNSIQCPTQNADQKGNQNHDQMCNQKCGLQVNCGLKSPLQSFLEDGLQGFLPHQFKNPGCKLECTVSNHRGLPCKTPMGFTDISNAASHTKNGAYLRKVLIGVCGRPNTPLALLCAQLTCLLQRTPQTLDDLFSFYYYFLSEWSRDTEHKQTAFNEALTRAYFGQSYADFNANSIWFSSHHSHRTHLKGDLYSLHRCDYEGNSEISCGRYLQPMGMNIWNTFSNKNADKYLSWVVYLTETFYDLLKKLYDDCCEKCDKQGTKCYEKCCDKMCPVKSSYESKQSDSDTKQSQAVTNVHHIKDCKSIANCPFTRPTLAKYGFVFQSSYNLSGNDDVNMRRTCRDFCQTLERALDKTEAKGHALARLIYRTIPNYLWAIRSKFSITLVALWSLSLLYLLHIAVVRLDVLRIRSHLRSPASHRIAAQSLLAAARVKALANVKYFSP</sequence>
<name>A0A2H6KJ59_9APIC</name>
<dbReference type="RefSeq" id="XP_028869252.1">
    <property type="nucleotide sequence ID" value="XM_029013419.1"/>
</dbReference>
<keyword evidence="1" id="KW-0472">Membrane</keyword>
<evidence type="ECO:0000313" key="2">
    <source>
        <dbReference type="EMBL" id="GBE63009.1"/>
    </source>
</evidence>
<dbReference type="GeneID" id="39876779"/>
<keyword evidence="1" id="KW-0812">Transmembrane</keyword>
<keyword evidence="3" id="KW-1185">Reference proteome</keyword>
<dbReference type="VEuPathDB" id="PiroplasmaDB:BOVATA_045020"/>
<evidence type="ECO:0000313" key="3">
    <source>
        <dbReference type="Proteomes" id="UP000236319"/>
    </source>
</evidence>
<proteinExistence type="predicted"/>
<dbReference type="OrthoDB" id="10266508at2759"/>
<gene>
    <name evidence="2" type="ORF">BOVATA_045020</name>
</gene>
<organism evidence="2 3">
    <name type="scientific">Babesia ovata</name>
    <dbReference type="NCBI Taxonomy" id="189622"/>
    <lineage>
        <taxon>Eukaryota</taxon>
        <taxon>Sar</taxon>
        <taxon>Alveolata</taxon>
        <taxon>Apicomplexa</taxon>
        <taxon>Aconoidasida</taxon>
        <taxon>Piroplasmida</taxon>
        <taxon>Babesiidae</taxon>
        <taxon>Babesia</taxon>
    </lineage>
</organism>
<reference evidence="2 3" key="1">
    <citation type="journal article" date="2017" name="BMC Genomics">
        <title>Whole-genome assembly of Babesia ovata and comparative genomics between closely related pathogens.</title>
        <authorList>
            <person name="Yamagishi J."/>
            <person name="Asada M."/>
            <person name="Hakimi H."/>
            <person name="Tanaka T.Q."/>
            <person name="Sugimoto C."/>
            <person name="Kawazu S."/>
        </authorList>
    </citation>
    <scope>NUCLEOTIDE SEQUENCE [LARGE SCALE GENOMIC DNA]</scope>
    <source>
        <strain evidence="2 3">Miyake</strain>
    </source>
</reference>
<keyword evidence="1" id="KW-1133">Transmembrane helix</keyword>
<protein>
    <submittedName>
        <fullName evidence="2">Uncharacterized protein</fullName>
    </submittedName>
</protein>
<feature type="transmembrane region" description="Helical" evidence="1">
    <location>
        <begin position="1635"/>
        <end position="1658"/>
    </location>
</feature>
<evidence type="ECO:0000256" key="1">
    <source>
        <dbReference type="SAM" id="Phobius"/>
    </source>
</evidence>
<comment type="caution">
    <text evidence="2">The sequence shown here is derived from an EMBL/GenBank/DDBJ whole genome shotgun (WGS) entry which is preliminary data.</text>
</comment>
<dbReference type="Proteomes" id="UP000236319">
    <property type="component" value="Unassembled WGS sequence"/>
</dbReference>
<dbReference type="EMBL" id="BDSA01000011">
    <property type="protein sequence ID" value="GBE63009.1"/>
    <property type="molecule type" value="Genomic_DNA"/>
</dbReference>